<evidence type="ECO:0000313" key="2">
    <source>
        <dbReference type="Proteomes" id="UP000594903"/>
    </source>
</evidence>
<evidence type="ECO:0000313" key="1">
    <source>
        <dbReference type="EMBL" id="QPT41171.1"/>
    </source>
</evidence>
<gene>
    <name evidence="1" type="ORF">I6G29_06500</name>
</gene>
<keyword evidence="2" id="KW-1185">Reference proteome</keyword>
<organism evidence="1 2">
    <name type="scientific">Oligella ureolytica</name>
    <dbReference type="NCBI Taxonomy" id="90244"/>
    <lineage>
        <taxon>Bacteria</taxon>
        <taxon>Pseudomonadati</taxon>
        <taxon>Pseudomonadota</taxon>
        <taxon>Betaproteobacteria</taxon>
        <taxon>Burkholderiales</taxon>
        <taxon>Alcaligenaceae</taxon>
        <taxon>Oligella</taxon>
    </lineage>
</organism>
<proteinExistence type="predicted"/>
<reference evidence="1 2" key="1">
    <citation type="submission" date="2020-12" db="EMBL/GenBank/DDBJ databases">
        <title>FDA dAtabase for Regulatory Grade micrObial Sequences (FDA-ARGOS): Supporting development and validation of Infectious Disease Dx tests.</title>
        <authorList>
            <person name="Sproer C."/>
            <person name="Gronow S."/>
            <person name="Severitt S."/>
            <person name="Schroder I."/>
            <person name="Tallon L."/>
            <person name="Sadzewicz L."/>
            <person name="Zhao X."/>
            <person name="Boylan J."/>
            <person name="Ott S."/>
            <person name="Bowen H."/>
            <person name="Vavikolanu K."/>
            <person name="Mehta A."/>
            <person name="Aluvathingal J."/>
            <person name="Nadendla S."/>
            <person name="Lowell S."/>
            <person name="Myers T."/>
            <person name="Yan Y."/>
            <person name="Sichtig H."/>
        </authorList>
    </citation>
    <scope>NUCLEOTIDE SEQUENCE [LARGE SCALE GENOMIC DNA]</scope>
    <source>
        <strain evidence="1 2">FDAARGOS_872</strain>
    </source>
</reference>
<dbReference type="Proteomes" id="UP000594903">
    <property type="component" value="Chromosome"/>
</dbReference>
<accession>A0A7T3BSQ9</accession>
<protein>
    <submittedName>
        <fullName evidence="1">Uncharacterized protein</fullName>
    </submittedName>
</protein>
<sequence length="29" mass="3053">MAMATAGLAPRIMGYGPTSAVEKCLLKRD</sequence>
<dbReference type="EMBL" id="CP065725">
    <property type="protein sequence ID" value="QPT41171.1"/>
    <property type="molecule type" value="Genomic_DNA"/>
</dbReference>
<name>A0A7T3BSQ9_9BURK</name>